<protein>
    <recommendedName>
        <fullName evidence="6">Fe2OG dioxygenase domain-containing protein</fullName>
    </recommendedName>
</protein>
<keyword evidence="3 5" id="KW-0560">Oxidoreductase</keyword>
<dbReference type="PANTHER" id="PTHR10209">
    <property type="entry name" value="OXIDOREDUCTASE, 2OG-FE II OXYGENASE FAMILY PROTEIN"/>
    <property type="match status" value="1"/>
</dbReference>
<organism evidence="7 8">
    <name type="scientific">Paracoccidioides brasiliensis</name>
    <dbReference type="NCBI Taxonomy" id="121759"/>
    <lineage>
        <taxon>Eukaryota</taxon>
        <taxon>Fungi</taxon>
        <taxon>Dikarya</taxon>
        <taxon>Ascomycota</taxon>
        <taxon>Pezizomycotina</taxon>
        <taxon>Eurotiomycetes</taxon>
        <taxon>Eurotiomycetidae</taxon>
        <taxon>Onygenales</taxon>
        <taxon>Ajellomycetaceae</taxon>
        <taxon>Paracoccidioides</taxon>
    </lineage>
</organism>
<keyword evidence="4 5" id="KW-0408">Iron</keyword>
<dbReference type="PRINTS" id="PR00682">
    <property type="entry name" value="IPNSYNTHASE"/>
</dbReference>
<dbReference type="VEuPathDB" id="FungiDB:PADG_04184"/>
<dbReference type="Gene3D" id="2.60.120.330">
    <property type="entry name" value="B-lactam Antibiotic, Isopenicillin N Synthase, Chain"/>
    <property type="match status" value="1"/>
</dbReference>
<dbReference type="AlphaFoldDB" id="A0A1D2JCG2"/>
<evidence type="ECO:0000259" key="6">
    <source>
        <dbReference type="PROSITE" id="PS51471"/>
    </source>
</evidence>
<comment type="caution">
    <text evidence="7">The sequence shown here is derived from an EMBL/GenBank/DDBJ whole genome shotgun (WGS) entry which is preliminary data.</text>
</comment>
<evidence type="ECO:0000256" key="4">
    <source>
        <dbReference type="ARBA" id="ARBA00023004"/>
    </source>
</evidence>
<evidence type="ECO:0000256" key="2">
    <source>
        <dbReference type="ARBA" id="ARBA00022723"/>
    </source>
</evidence>
<evidence type="ECO:0000256" key="1">
    <source>
        <dbReference type="ARBA" id="ARBA00008056"/>
    </source>
</evidence>
<accession>A0A1D2JCG2</accession>
<dbReference type="InterPro" id="IPR044861">
    <property type="entry name" value="IPNS-like_FE2OG_OXY"/>
</dbReference>
<dbReference type="GO" id="GO:0016491">
    <property type="term" value="F:oxidoreductase activity"/>
    <property type="evidence" value="ECO:0007669"/>
    <property type="project" value="UniProtKB-KW"/>
</dbReference>
<gene>
    <name evidence="7" type="ORF">ACO22_04681</name>
</gene>
<dbReference type="InterPro" id="IPR005123">
    <property type="entry name" value="Oxoglu/Fe-dep_dioxygenase_dom"/>
</dbReference>
<dbReference type="InterPro" id="IPR026992">
    <property type="entry name" value="DIOX_N"/>
</dbReference>
<feature type="domain" description="Fe2OG dioxygenase" evidence="6">
    <location>
        <begin position="188"/>
        <end position="327"/>
    </location>
</feature>
<proteinExistence type="inferred from homology"/>
<dbReference type="PROSITE" id="PS51471">
    <property type="entry name" value="FE2OG_OXY"/>
    <property type="match status" value="1"/>
</dbReference>
<keyword evidence="2 5" id="KW-0479">Metal-binding</keyword>
<dbReference type="Pfam" id="PF14226">
    <property type="entry name" value="DIOX_N"/>
    <property type="match status" value="1"/>
</dbReference>
<sequence length="368" mass="40345">MATTFCSLPIVDLTPLKNPNGLRKEEQKSLANQLYDVFVTTGFAYLVNYPLNFDHETLFDITREFFALPIEEKMKLSKRSFCKDNLNTYRGYFPTQPDLANDNLKEGFEIGPKHHGPQSLISNGSTNPGNLKVNLSEPNVWLAPTIFPFRFKLEQLHSELQSLASTLLSLFAIALNKEADFFSPYLTDSLSTLRLLHYPPNANPKLNPSILQQETSPDADSDSDTVKLCCPPHTDSGILTLLHQDATGGLEVQDSDGKWIAAPYVPGSIVVNIGDLMAKVSGGRFVATMHRVRAPPATASSPSPGADDGMQQGLGMGRFSVPFFFEPGEECAVRSVDDDIDGGDGTGALVYGDHVKAKMKTWVEFQGL</sequence>
<evidence type="ECO:0000256" key="3">
    <source>
        <dbReference type="ARBA" id="ARBA00023002"/>
    </source>
</evidence>
<dbReference type="Proteomes" id="UP000242814">
    <property type="component" value="Unassembled WGS sequence"/>
</dbReference>
<dbReference type="GO" id="GO:0044283">
    <property type="term" value="P:small molecule biosynthetic process"/>
    <property type="evidence" value="ECO:0007669"/>
    <property type="project" value="UniProtKB-ARBA"/>
</dbReference>
<evidence type="ECO:0000256" key="5">
    <source>
        <dbReference type="RuleBase" id="RU003682"/>
    </source>
</evidence>
<evidence type="ECO:0000313" key="7">
    <source>
        <dbReference type="EMBL" id="ODH26353.1"/>
    </source>
</evidence>
<dbReference type="SUPFAM" id="SSF51197">
    <property type="entry name" value="Clavaminate synthase-like"/>
    <property type="match status" value="1"/>
</dbReference>
<dbReference type="Pfam" id="PF03171">
    <property type="entry name" value="2OG-FeII_Oxy"/>
    <property type="match status" value="1"/>
</dbReference>
<evidence type="ECO:0000313" key="8">
    <source>
        <dbReference type="Proteomes" id="UP000242814"/>
    </source>
</evidence>
<dbReference type="VEuPathDB" id="FungiDB:PABG_01572"/>
<reference evidence="7 8" key="1">
    <citation type="submission" date="2016-06" db="EMBL/GenBank/DDBJ databases">
        <authorList>
            <person name="Kjaerup R.B."/>
            <person name="Dalgaard T.S."/>
            <person name="Juul-Madsen H.R."/>
        </authorList>
    </citation>
    <scope>NUCLEOTIDE SEQUENCE [LARGE SCALE GENOMIC DNA]</scope>
    <source>
        <strain evidence="7 8">Pb300</strain>
    </source>
</reference>
<dbReference type="EMBL" id="LZYO01000190">
    <property type="protein sequence ID" value="ODH26353.1"/>
    <property type="molecule type" value="Genomic_DNA"/>
</dbReference>
<dbReference type="InterPro" id="IPR027443">
    <property type="entry name" value="IPNS-like_sf"/>
</dbReference>
<name>A0A1D2JCG2_PARBR</name>
<comment type="similarity">
    <text evidence="1 5">Belongs to the iron/ascorbate-dependent oxidoreductase family.</text>
</comment>
<dbReference type="PANTHER" id="PTHR10209:SF172">
    <property type="entry name" value="FE2OG DIOXYGENASE DOMAIN-CONTAINING PROTEIN"/>
    <property type="match status" value="1"/>
</dbReference>
<dbReference type="GO" id="GO:0046872">
    <property type="term" value="F:metal ion binding"/>
    <property type="evidence" value="ECO:0007669"/>
    <property type="project" value="UniProtKB-KW"/>
</dbReference>